<feature type="domain" description="HTH luxR-type" evidence="6">
    <location>
        <begin position="127"/>
        <end position="192"/>
    </location>
</feature>
<keyword evidence="2" id="KW-0238">DNA-binding</keyword>
<dbReference type="EMBL" id="BAAAWD010000002">
    <property type="protein sequence ID" value="GAA2988012.1"/>
    <property type="molecule type" value="Genomic_DNA"/>
</dbReference>
<evidence type="ECO:0000313" key="9">
    <source>
        <dbReference type="Proteomes" id="UP001499930"/>
    </source>
</evidence>
<sequence>MIRVAALIDSPIFSVGLVETLTSAGMTVTLAFRIADDQLAWTADVVLIDINALPPGSDLSYIRKLSGRTGILMLHDDHMDLDPYMCAGACGAISKRESTENTISAVWAVATGNRELSKGRPSPPEQSKTPGASLSGREEQVLHQISHGLTHGQIATRLGISPHTVDTYVKRIRTKLGVGNKAELTRAALLTRAS</sequence>
<reference evidence="9" key="1">
    <citation type="journal article" date="2019" name="Int. J. Syst. Evol. Microbiol.">
        <title>The Global Catalogue of Microorganisms (GCM) 10K type strain sequencing project: providing services to taxonomists for standard genome sequencing and annotation.</title>
        <authorList>
            <consortium name="The Broad Institute Genomics Platform"/>
            <consortium name="The Broad Institute Genome Sequencing Center for Infectious Disease"/>
            <person name="Wu L."/>
            <person name="Ma J."/>
        </authorList>
    </citation>
    <scope>NUCLEOTIDE SEQUENCE [LARGE SCALE GENOMIC DNA]</scope>
    <source>
        <strain evidence="9">JCM 3106</strain>
    </source>
</reference>
<evidence type="ECO:0000256" key="1">
    <source>
        <dbReference type="ARBA" id="ARBA00023015"/>
    </source>
</evidence>
<gene>
    <name evidence="8" type="ORF">GCM10017559_04810</name>
</gene>
<dbReference type="Proteomes" id="UP001499930">
    <property type="component" value="Unassembled WGS sequence"/>
</dbReference>
<feature type="region of interest" description="Disordered" evidence="5">
    <location>
        <begin position="114"/>
        <end position="137"/>
    </location>
</feature>
<dbReference type="PROSITE" id="PS50043">
    <property type="entry name" value="HTH_LUXR_2"/>
    <property type="match status" value="1"/>
</dbReference>
<dbReference type="PANTHER" id="PTHR44688:SF16">
    <property type="entry name" value="DNA-BINDING TRANSCRIPTIONAL ACTIVATOR DEVR_DOSR"/>
    <property type="match status" value="1"/>
</dbReference>
<evidence type="ECO:0000259" key="7">
    <source>
        <dbReference type="PROSITE" id="PS50110"/>
    </source>
</evidence>
<evidence type="ECO:0000259" key="6">
    <source>
        <dbReference type="PROSITE" id="PS50043"/>
    </source>
</evidence>
<evidence type="ECO:0008006" key="10">
    <source>
        <dbReference type="Google" id="ProtNLM"/>
    </source>
</evidence>
<dbReference type="InterPro" id="IPR000792">
    <property type="entry name" value="Tscrpt_reg_LuxR_C"/>
</dbReference>
<evidence type="ECO:0000256" key="5">
    <source>
        <dbReference type="SAM" id="MobiDB-lite"/>
    </source>
</evidence>
<name>A0ABN3XQK0_9ACTN</name>
<dbReference type="SMART" id="SM00421">
    <property type="entry name" value="HTH_LUXR"/>
    <property type="match status" value="1"/>
</dbReference>
<accession>A0ABN3XQK0</accession>
<feature type="modified residue" description="4-aspartylphosphate" evidence="4">
    <location>
        <position position="49"/>
    </location>
</feature>
<comment type="caution">
    <text evidence="8">The sequence shown here is derived from an EMBL/GenBank/DDBJ whole genome shotgun (WGS) entry which is preliminary data.</text>
</comment>
<dbReference type="PANTHER" id="PTHR44688">
    <property type="entry name" value="DNA-BINDING TRANSCRIPTIONAL ACTIVATOR DEVR_DOSR"/>
    <property type="match status" value="1"/>
</dbReference>
<keyword evidence="9" id="KW-1185">Reference proteome</keyword>
<dbReference type="InterPro" id="IPR016032">
    <property type="entry name" value="Sig_transdc_resp-reg_C-effctor"/>
</dbReference>
<keyword evidence="1" id="KW-0805">Transcription regulation</keyword>
<dbReference type="SUPFAM" id="SSF46894">
    <property type="entry name" value="C-terminal effector domain of the bipartite response regulators"/>
    <property type="match status" value="1"/>
</dbReference>
<evidence type="ECO:0000256" key="3">
    <source>
        <dbReference type="ARBA" id="ARBA00023163"/>
    </source>
</evidence>
<dbReference type="Gene3D" id="3.40.50.2300">
    <property type="match status" value="1"/>
</dbReference>
<keyword evidence="3" id="KW-0804">Transcription</keyword>
<dbReference type="PRINTS" id="PR00038">
    <property type="entry name" value="HTHLUXR"/>
</dbReference>
<protein>
    <recommendedName>
        <fullName evidence="10">DNA-binding response regulator</fullName>
    </recommendedName>
</protein>
<dbReference type="PROSITE" id="PS50110">
    <property type="entry name" value="RESPONSE_REGULATORY"/>
    <property type="match status" value="1"/>
</dbReference>
<feature type="domain" description="Response regulatory" evidence="7">
    <location>
        <begin position="3"/>
        <end position="110"/>
    </location>
</feature>
<dbReference type="InterPro" id="IPR001789">
    <property type="entry name" value="Sig_transdc_resp-reg_receiver"/>
</dbReference>
<dbReference type="CDD" id="cd06170">
    <property type="entry name" value="LuxR_C_like"/>
    <property type="match status" value="1"/>
</dbReference>
<organism evidence="8 9">
    <name type="scientific">Streptosporangium longisporum</name>
    <dbReference type="NCBI Taxonomy" id="46187"/>
    <lineage>
        <taxon>Bacteria</taxon>
        <taxon>Bacillati</taxon>
        <taxon>Actinomycetota</taxon>
        <taxon>Actinomycetes</taxon>
        <taxon>Streptosporangiales</taxon>
        <taxon>Streptosporangiaceae</taxon>
        <taxon>Streptosporangium</taxon>
    </lineage>
</organism>
<evidence type="ECO:0000256" key="4">
    <source>
        <dbReference type="PROSITE-ProRule" id="PRU00169"/>
    </source>
</evidence>
<proteinExistence type="predicted"/>
<evidence type="ECO:0000256" key="2">
    <source>
        <dbReference type="ARBA" id="ARBA00023125"/>
    </source>
</evidence>
<dbReference type="Pfam" id="PF00196">
    <property type="entry name" value="GerE"/>
    <property type="match status" value="1"/>
</dbReference>
<evidence type="ECO:0000313" key="8">
    <source>
        <dbReference type="EMBL" id="GAA2988012.1"/>
    </source>
</evidence>
<keyword evidence="4" id="KW-0597">Phosphoprotein</keyword>